<dbReference type="InParanoid" id="A0A0C2YJT4"/>
<sequence>MQHPASRVNLRQIRVTQDHRRGERSAHAPTVTQRSVPVAGVLANAHGGHYRDTLRPHQTQCTMVLAIMSTYSSYYVTQPASCNTLYNFSTHIASLS</sequence>
<feature type="region of interest" description="Disordered" evidence="1">
    <location>
        <begin position="1"/>
        <end position="32"/>
    </location>
</feature>
<dbReference type="Proteomes" id="UP000053989">
    <property type="component" value="Unassembled WGS sequence"/>
</dbReference>
<gene>
    <name evidence="2" type="ORF">SCLCIDRAFT_1092668</name>
</gene>
<evidence type="ECO:0000313" key="3">
    <source>
        <dbReference type="Proteomes" id="UP000053989"/>
    </source>
</evidence>
<dbReference type="HOGENOM" id="CLU_2360993_0_0_1"/>
<dbReference type="EMBL" id="KN822824">
    <property type="protein sequence ID" value="KIM50018.1"/>
    <property type="molecule type" value="Genomic_DNA"/>
</dbReference>
<proteinExistence type="predicted"/>
<dbReference type="AlphaFoldDB" id="A0A0C2YJT4"/>
<name>A0A0C2YJT4_9AGAM</name>
<protein>
    <submittedName>
        <fullName evidence="2">Uncharacterized protein</fullName>
    </submittedName>
</protein>
<feature type="compositionally biased region" description="Basic and acidic residues" evidence="1">
    <location>
        <begin position="16"/>
        <end position="26"/>
    </location>
</feature>
<accession>A0A0C2YJT4</accession>
<reference evidence="2 3" key="1">
    <citation type="submission" date="2014-04" db="EMBL/GenBank/DDBJ databases">
        <authorList>
            <consortium name="DOE Joint Genome Institute"/>
            <person name="Kuo A."/>
            <person name="Kohler A."/>
            <person name="Nagy L.G."/>
            <person name="Floudas D."/>
            <person name="Copeland A."/>
            <person name="Barry K.W."/>
            <person name="Cichocki N."/>
            <person name="Veneault-Fourrey C."/>
            <person name="LaButti K."/>
            <person name="Lindquist E.A."/>
            <person name="Lipzen A."/>
            <person name="Lundell T."/>
            <person name="Morin E."/>
            <person name="Murat C."/>
            <person name="Sun H."/>
            <person name="Tunlid A."/>
            <person name="Henrissat B."/>
            <person name="Grigoriev I.V."/>
            <person name="Hibbett D.S."/>
            <person name="Martin F."/>
            <person name="Nordberg H.P."/>
            <person name="Cantor M.N."/>
            <person name="Hua S.X."/>
        </authorList>
    </citation>
    <scope>NUCLEOTIDE SEQUENCE [LARGE SCALE GENOMIC DNA]</scope>
    <source>
        <strain evidence="2 3">Foug A</strain>
    </source>
</reference>
<evidence type="ECO:0000256" key="1">
    <source>
        <dbReference type="SAM" id="MobiDB-lite"/>
    </source>
</evidence>
<reference evidence="3" key="2">
    <citation type="submission" date="2015-01" db="EMBL/GenBank/DDBJ databases">
        <title>Evolutionary Origins and Diversification of the Mycorrhizal Mutualists.</title>
        <authorList>
            <consortium name="DOE Joint Genome Institute"/>
            <consortium name="Mycorrhizal Genomics Consortium"/>
            <person name="Kohler A."/>
            <person name="Kuo A."/>
            <person name="Nagy L.G."/>
            <person name="Floudas D."/>
            <person name="Copeland A."/>
            <person name="Barry K.W."/>
            <person name="Cichocki N."/>
            <person name="Veneault-Fourrey C."/>
            <person name="LaButti K."/>
            <person name="Lindquist E.A."/>
            <person name="Lipzen A."/>
            <person name="Lundell T."/>
            <person name="Morin E."/>
            <person name="Murat C."/>
            <person name="Riley R."/>
            <person name="Ohm R."/>
            <person name="Sun H."/>
            <person name="Tunlid A."/>
            <person name="Henrissat B."/>
            <person name="Grigoriev I.V."/>
            <person name="Hibbett D.S."/>
            <person name="Martin F."/>
        </authorList>
    </citation>
    <scope>NUCLEOTIDE SEQUENCE [LARGE SCALE GENOMIC DNA]</scope>
    <source>
        <strain evidence="3">Foug A</strain>
    </source>
</reference>
<keyword evidence="3" id="KW-1185">Reference proteome</keyword>
<evidence type="ECO:0000313" key="2">
    <source>
        <dbReference type="EMBL" id="KIM50018.1"/>
    </source>
</evidence>
<organism evidence="2 3">
    <name type="scientific">Scleroderma citrinum Foug A</name>
    <dbReference type="NCBI Taxonomy" id="1036808"/>
    <lineage>
        <taxon>Eukaryota</taxon>
        <taxon>Fungi</taxon>
        <taxon>Dikarya</taxon>
        <taxon>Basidiomycota</taxon>
        <taxon>Agaricomycotina</taxon>
        <taxon>Agaricomycetes</taxon>
        <taxon>Agaricomycetidae</taxon>
        <taxon>Boletales</taxon>
        <taxon>Sclerodermatineae</taxon>
        <taxon>Sclerodermataceae</taxon>
        <taxon>Scleroderma</taxon>
    </lineage>
</organism>